<evidence type="ECO:0000313" key="4">
    <source>
        <dbReference type="Proteomes" id="UP001596072"/>
    </source>
</evidence>
<proteinExistence type="predicted"/>
<feature type="transmembrane region" description="Helical" evidence="2">
    <location>
        <begin position="44"/>
        <end position="62"/>
    </location>
</feature>
<name>A0ABW0ZKL5_9ACTN</name>
<evidence type="ECO:0000256" key="1">
    <source>
        <dbReference type="SAM" id="MobiDB-lite"/>
    </source>
</evidence>
<sequence length="411" mass="43571">MTEEQDVAGLGAALHRATDSLAAPGFAAHAALVARHRRARNRGLAVAAAVVAVAAVIALSQLPGRSGTERPVGPSTPSLTPPATPSAAVQPRWDPFTVVDAPLRPSVLPERLAPPDSPPRVAEDPMGKAAVAWFEEGLDLRLLGIDGRWRSVPDTADAVSGKLHKVVTPALAPDGRQVAMSTDDGILLVDLATGVQRTIPWPPGPLAQPTDTAPALRWLPEDEGFVVLHWEQTWLVALDGTGRPAPYGATAPAQIAVDPEGSVVERRWDESDLRVWRGGEVVSDVHVPYYGQRVVTRYGRLALTGWGTSLPGDNGPMVLDTATGELVAYAPIRDPDDAYGTSGHLSAVGFLDAETVLLMVGPIRFGEMDVGEESWHLVAWHLGTGGFERLTTGDSRMRHIDVAGDVIAADE</sequence>
<organism evidence="3 4">
    <name type="scientific">Nocardioides vastitatis</name>
    <dbReference type="NCBI Taxonomy" id="2568655"/>
    <lineage>
        <taxon>Bacteria</taxon>
        <taxon>Bacillati</taxon>
        <taxon>Actinomycetota</taxon>
        <taxon>Actinomycetes</taxon>
        <taxon>Propionibacteriales</taxon>
        <taxon>Nocardioidaceae</taxon>
        <taxon>Nocardioides</taxon>
    </lineage>
</organism>
<keyword evidence="2" id="KW-0472">Membrane</keyword>
<accession>A0ABW0ZKL5</accession>
<protein>
    <recommendedName>
        <fullName evidence="5">WD40 repeat domain-containing protein</fullName>
    </recommendedName>
</protein>
<dbReference type="RefSeq" id="WP_378527474.1">
    <property type="nucleotide sequence ID" value="NZ_JBHSNS010000009.1"/>
</dbReference>
<evidence type="ECO:0000313" key="3">
    <source>
        <dbReference type="EMBL" id="MFC5730567.1"/>
    </source>
</evidence>
<comment type="caution">
    <text evidence="3">The sequence shown here is derived from an EMBL/GenBank/DDBJ whole genome shotgun (WGS) entry which is preliminary data.</text>
</comment>
<keyword evidence="2" id="KW-0812">Transmembrane</keyword>
<evidence type="ECO:0008006" key="5">
    <source>
        <dbReference type="Google" id="ProtNLM"/>
    </source>
</evidence>
<feature type="region of interest" description="Disordered" evidence="1">
    <location>
        <begin position="64"/>
        <end position="92"/>
    </location>
</feature>
<keyword evidence="4" id="KW-1185">Reference proteome</keyword>
<dbReference type="Proteomes" id="UP001596072">
    <property type="component" value="Unassembled WGS sequence"/>
</dbReference>
<dbReference type="EMBL" id="JBHSNS010000009">
    <property type="protein sequence ID" value="MFC5730567.1"/>
    <property type="molecule type" value="Genomic_DNA"/>
</dbReference>
<gene>
    <name evidence="3" type="ORF">ACFPQB_16725</name>
</gene>
<keyword evidence="2" id="KW-1133">Transmembrane helix</keyword>
<reference evidence="4" key="1">
    <citation type="journal article" date="2019" name="Int. J. Syst. Evol. Microbiol.">
        <title>The Global Catalogue of Microorganisms (GCM) 10K type strain sequencing project: providing services to taxonomists for standard genome sequencing and annotation.</title>
        <authorList>
            <consortium name="The Broad Institute Genomics Platform"/>
            <consortium name="The Broad Institute Genome Sequencing Center for Infectious Disease"/>
            <person name="Wu L."/>
            <person name="Ma J."/>
        </authorList>
    </citation>
    <scope>NUCLEOTIDE SEQUENCE [LARGE SCALE GENOMIC DNA]</scope>
    <source>
        <strain evidence="4">YIM 94188</strain>
    </source>
</reference>
<dbReference type="SUPFAM" id="SSF82171">
    <property type="entry name" value="DPP6 N-terminal domain-like"/>
    <property type="match status" value="1"/>
</dbReference>
<evidence type="ECO:0000256" key="2">
    <source>
        <dbReference type="SAM" id="Phobius"/>
    </source>
</evidence>